<keyword evidence="1" id="KW-0472">Membrane</keyword>
<evidence type="ECO:0000313" key="2">
    <source>
        <dbReference type="EMBL" id="KXK64673.1"/>
    </source>
</evidence>
<dbReference type="OrthoDB" id="1708005at2"/>
<feature type="transmembrane region" description="Helical" evidence="1">
    <location>
        <begin position="12"/>
        <end position="30"/>
    </location>
</feature>
<evidence type="ECO:0000256" key="1">
    <source>
        <dbReference type="SAM" id="Phobius"/>
    </source>
</evidence>
<gene>
    <name evidence="2" type="ORF">HMPREF3293_02753</name>
</gene>
<keyword evidence="3" id="KW-1185">Reference proteome</keyword>
<dbReference type="AlphaFoldDB" id="A0A136Q1W6"/>
<proteinExistence type="predicted"/>
<feature type="transmembrane region" description="Helical" evidence="1">
    <location>
        <begin position="82"/>
        <end position="101"/>
    </location>
</feature>
<feature type="transmembrane region" description="Helical" evidence="1">
    <location>
        <begin position="113"/>
        <end position="132"/>
    </location>
</feature>
<keyword evidence="1" id="KW-0812">Transmembrane</keyword>
<feature type="transmembrane region" description="Helical" evidence="1">
    <location>
        <begin position="138"/>
        <end position="158"/>
    </location>
</feature>
<evidence type="ECO:0000313" key="3">
    <source>
        <dbReference type="Proteomes" id="UP000070366"/>
    </source>
</evidence>
<sequence length="180" mass="20607">MAIARGYGKRTNKGSLVVMFAAFTLLALYLADTLPILRITMYFISSLFVMGIMVERMPAAAVISFICVVFLGFLILPVKTGVLPYLFFFGHYGIFKYFVDADRRGSLNLLKKLVYFNVFAALIYFQTGGWMTEQFPFAVPWWGLVIAGELAFLLYDWLFTKITQWYYGALRNKLLNTGEF</sequence>
<organism evidence="2 3">
    <name type="scientific">Christensenella minuta</name>
    <dbReference type="NCBI Taxonomy" id="626937"/>
    <lineage>
        <taxon>Bacteria</taxon>
        <taxon>Bacillati</taxon>
        <taxon>Bacillota</taxon>
        <taxon>Clostridia</taxon>
        <taxon>Christensenellales</taxon>
        <taxon>Christensenellaceae</taxon>
        <taxon>Christensenella</taxon>
    </lineage>
</organism>
<feature type="transmembrane region" description="Helical" evidence="1">
    <location>
        <begin position="59"/>
        <end position="76"/>
    </location>
</feature>
<comment type="caution">
    <text evidence="2">The sequence shown here is derived from an EMBL/GenBank/DDBJ whole genome shotgun (WGS) entry which is preliminary data.</text>
</comment>
<dbReference type="STRING" id="626937.HMPREF3293_02753"/>
<dbReference type="Proteomes" id="UP000070366">
    <property type="component" value="Unassembled WGS sequence"/>
</dbReference>
<reference evidence="2 3" key="1">
    <citation type="submission" date="2016-02" db="EMBL/GenBank/DDBJ databases">
        <authorList>
            <person name="Wen L."/>
            <person name="He K."/>
            <person name="Yang H."/>
        </authorList>
    </citation>
    <scope>NUCLEOTIDE SEQUENCE [LARGE SCALE GENOMIC DNA]</scope>
    <source>
        <strain evidence="2 3">DSM 22607</strain>
    </source>
</reference>
<name>A0A136Q1W6_9FIRM</name>
<protein>
    <submittedName>
        <fullName evidence="2">Uncharacterized protein</fullName>
    </submittedName>
</protein>
<dbReference type="EMBL" id="LSZW01000064">
    <property type="protein sequence ID" value="KXK64673.1"/>
    <property type="molecule type" value="Genomic_DNA"/>
</dbReference>
<keyword evidence="1" id="KW-1133">Transmembrane helix</keyword>
<dbReference type="RefSeq" id="WP_066521735.1">
    <property type="nucleotide sequence ID" value="NZ_CABMOF010000006.1"/>
</dbReference>
<accession>A0A136Q1W6</accession>
<dbReference type="KEGG" id="cmiu:B1H56_08000"/>
<feature type="transmembrane region" description="Helical" evidence="1">
    <location>
        <begin position="36"/>
        <end position="54"/>
    </location>
</feature>